<dbReference type="InterPro" id="IPR041636">
    <property type="entry name" value="RNase_J_C"/>
</dbReference>
<dbReference type="Proteomes" id="UP000754750">
    <property type="component" value="Unassembled WGS sequence"/>
</dbReference>
<evidence type="ECO:0000313" key="14">
    <source>
        <dbReference type="EMBL" id="MBE6834539.1"/>
    </source>
</evidence>
<dbReference type="GO" id="GO:0005737">
    <property type="term" value="C:cytoplasm"/>
    <property type="evidence" value="ECO:0007669"/>
    <property type="project" value="UniProtKB-SubCell"/>
</dbReference>
<gene>
    <name evidence="11" type="primary">rnj</name>
    <name evidence="14" type="ORF">E7512_13350</name>
</gene>
<dbReference type="PANTHER" id="PTHR43694">
    <property type="entry name" value="RIBONUCLEASE J"/>
    <property type="match status" value="1"/>
</dbReference>
<dbReference type="Pfam" id="PF17770">
    <property type="entry name" value="RNase_J_C"/>
    <property type="match status" value="1"/>
</dbReference>
<dbReference type="GO" id="GO:0006364">
    <property type="term" value="P:rRNA processing"/>
    <property type="evidence" value="ECO:0007669"/>
    <property type="project" value="UniProtKB-UniRule"/>
</dbReference>
<feature type="compositionally biased region" description="Low complexity" evidence="12">
    <location>
        <begin position="56"/>
        <end position="65"/>
    </location>
</feature>
<dbReference type="Gene3D" id="3.40.50.10710">
    <property type="entry name" value="Metallo-hydrolase/oxidoreductase"/>
    <property type="match status" value="1"/>
</dbReference>
<evidence type="ECO:0000256" key="7">
    <source>
        <dbReference type="ARBA" id="ARBA00022801"/>
    </source>
</evidence>
<evidence type="ECO:0000256" key="8">
    <source>
        <dbReference type="ARBA" id="ARBA00022833"/>
    </source>
</evidence>
<comment type="function">
    <text evidence="11">An RNase that has 5'-3' exonuclease and possibly endonuclease activity. Involved in maturation of rRNA and in some organisms also mRNA maturation and/or decay.</text>
</comment>
<dbReference type="InterPro" id="IPR011108">
    <property type="entry name" value="RMMBL"/>
</dbReference>
<dbReference type="Pfam" id="PF22505">
    <property type="entry name" value="RNase_J_b_CASP"/>
    <property type="match status" value="1"/>
</dbReference>
<feature type="binding site" evidence="11">
    <location>
        <begin position="489"/>
        <end position="493"/>
    </location>
    <ligand>
        <name>substrate</name>
    </ligand>
</feature>
<dbReference type="FunFam" id="3.10.20.580:FF:000001">
    <property type="entry name" value="Ribonuclease J"/>
    <property type="match status" value="1"/>
</dbReference>
<evidence type="ECO:0000313" key="15">
    <source>
        <dbReference type="Proteomes" id="UP000754750"/>
    </source>
</evidence>
<keyword evidence="7 11" id="KW-0378">Hydrolase</keyword>
<dbReference type="InterPro" id="IPR036866">
    <property type="entry name" value="RibonucZ/Hydroxyglut_hydro"/>
</dbReference>
<evidence type="ECO:0000256" key="5">
    <source>
        <dbReference type="ARBA" id="ARBA00022723"/>
    </source>
</evidence>
<comment type="subunit">
    <text evidence="11">Homodimer, may be a subunit of the RNA degradosome.</text>
</comment>
<evidence type="ECO:0000259" key="13">
    <source>
        <dbReference type="SMART" id="SM00849"/>
    </source>
</evidence>
<feature type="domain" description="Metallo-beta-lactamase" evidence="13">
    <location>
        <begin position="144"/>
        <end position="339"/>
    </location>
</feature>
<comment type="caution">
    <text evidence="14">The sequence shown here is derived from an EMBL/GenBank/DDBJ whole genome shotgun (WGS) entry which is preliminary data.</text>
</comment>
<keyword evidence="8" id="KW-0862">Zinc</keyword>
<keyword evidence="10 11" id="KW-0694">RNA-binding</keyword>
<dbReference type="InterPro" id="IPR004613">
    <property type="entry name" value="RNase_J"/>
</dbReference>
<feature type="compositionally biased region" description="Basic and acidic residues" evidence="12">
    <location>
        <begin position="28"/>
        <end position="55"/>
    </location>
</feature>
<evidence type="ECO:0000256" key="9">
    <source>
        <dbReference type="ARBA" id="ARBA00022839"/>
    </source>
</evidence>
<dbReference type="InterPro" id="IPR001587">
    <property type="entry name" value="RNase_J_CS"/>
</dbReference>
<dbReference type="PROSITE" id="PS01292">
    <property type="entry name" value="UPF0036"/>
    <property type="match status" value="1"/>
</dbReference>
<comment type="cofactor">
    <cofactor evidence="1">
        <name>Zn(2+)</name>
        <dbReference type="ChEBI" id="CHEBI:29105"/>
    </cofactor>
</comment>
<dbReference type="GO" id="GO:0008270">
    <property type="term" value="F:zinc ion binding"/>
    <property type="evidence" value="ECO:0007669"/>
    <property type="project" value="InterPro"/>
</dbReference>
<feature type="compositionally biased region" description="Basic residues" evidence="12">
    <location>
        <begin position="112"/>
        <end position="122"/>
    </location>
</feature>
<dbReference type="AlphaFoldDB" id="A0A928Q3K3"/>
<sequence>MTEKMNNHSPAGAEKKPGTLYGKVVARKQPEKAAEAEESRLAKAEKTAEKTEKAAAVKAAPKSAPRSQKKGGQGGGRQPRAKEAPKNAPKSAPRKPEKSALLPEVLAQVQKQAKKQARKKPRKEPQKEKPSIKVYFLGGLNEIGKNFTLFECEGDMMIIDCGMAFPDGDMLGVDLVIPDFTFVERNIDKIRGIVLTHGHEDHIGSLPFLLKRVNLPLYGTALTLGLVGGKLKEHGLAGKVKMNVIRPGDTVKLGCMTCEFIHVNHSISDAVSIAIHSPAGTLVHTGDFKIDCTPTQGEMIDLGRFAQLGKEGVLALLADSTNAERPGFTMTERTVSRSFENLFLRAEKSRIIIATFASNISRVQQIINCAVKYGRKVALSGRSMLNVMGIAQELGYLDIPDGVLIDIDMIRRYPKEQIVLITTGSQGEPMSALTRMAFADHRKVEVGPGDFIIISARPIPGNEKTVGTVIDELMKRGCEVVYESMYEVHVSGHACQEELKIMQGITRPKYFIPVHGEQKHLQKHAQLAQAMGMSRSNIYIGSIGDVLEINENYMRQLPSVPAGRILVDGLGVGDVGSIVLRDRKHLGEDGLIVVVCTIDAADGHVVSGPDVVSRGFVYVRESESLMDDARKLVYNVLESNAQGKVPDWGMLKTRIKDDLSRMLYDKTRRSPMILPIIMEV</sequence>
<organism evidence="14 15">
    <name type="scientific">Faecalispora sporosphaeroides</name>
    <dbReference type="NCBI Taxonomy" id="1549"/>
    <lineage>
        <taxon>Bacteria</taxon>
        <taxon>Bacillati</taxon>
        <taxon>Bacillota</taxon>
        <taxon>Clostridia</taxon>
        <taxon>Eubacteriales</taxon>
        <taxon>Oscillospiraceae</taxon>
        <taxon>Faecalispora</taxon>
    </lineage>
</organism>
<keyword evidence="5" id="KW-0479">Metal-binding</keyword>
<keyword evidence="6 11" id="KW-0255">Endonuclease</keyword>
<evidence type="ECO:0000256" key="10">
    <source>
        <dbReference type="ARBA" id="ARBA00022884"/>
    </source>
</evidence>
<dbReference type="EMBL" id="SVNY01000007">
    <property type="protein sequence ID" value="MBE6834539.1"/>
    <property type="molecule type" value="Genomic_DNA"/>
</dbReference>
<dbReference type="GO" id="GO:0003723">
    <property type="term" value="F:RNA binding"/>
    <property type="evidence" value="ECO:0007669"/>
    <property type="project" value="UniProtKB-UniRule"/>
</dbReference>
<comment type="subcellular location">
    <subcellularLocation>
        <location evidence="2 11">Cytoplasm</location>
    </subcellularLocation>
</comment>
<dbReference type="GO" id="GO:0004521">
    <property type="term" value="F:RNA endonuclease activity"/>
    <property type="evidence" value="ECO:0007669"/>
    <property type="project" value="UniProtKB-UniRule"/>
</dbReference>
<evidence type="ECO:0000256" key="1">
    <source>
        <dbReference type="ARBA" id="ARBA00001947"/>
    </source>
</evidence>
<keyword evidence="9 11" id="KW-0269">Exonuclease</keyword>
<dbReference type="PANTHER" id="PTHR43694:SF1">
    <property type="entry name" value="RIBONUCLEASE J"/>
    <property type="match status" value="1"/>
</dbReference>
<proteinExistence type="inferred from homology"/>
<protein>
    <recommendedName>
        <fullName evidence="11">Ribonuclease J</fullName>
        <shortName evidence="11">RNase J</shortName>
        <ecNumber evidence="11">3.1.-.-</ecNumber>
    </recommendedName>
</protein>
<dbReference type="RefSeq" id="WP_020073826.1">
    <property type="nucleotide sequence ID" value="NZ_JBKWRC010000003.1"/>
</dbReference>
<feature type="region of interest" description="Disordered" evidence="12">
    <location>
        <begin position="1"/>
        <end position="130"/>
    </location>
</feature>
<keyword evidence="11" id="KW-0698">rRNA processing</keyword>
<dbReference type="InterPro" id="IPR042173">
    <property type="entry name" value="RNase_J_2"/>
</dbReference>
<dbReference type="Gene3D" id="3.10.20.580">
    <property type="match status" value="1"/>
</dbReference>
<dbReference type="InterPro" id="IPR001279">
    <property type="entry name" value="Metallo-B-lactamas"/>
</dbReference>
<dbReference type="Gene3D" id="3.60.15.10">
    <property type="entry name" value="Ribonuclease Z/Hydroxyacylglutathione hydrolase-like"/>
    <property type="match status" value="1"/>
</dbReference>
<dbReference type="Pfam" id="PF07521">
    <property type="entry name" value="RMMBL"/>
    <property type="match status" value="1"/>
</dbReference>
<comment type="similarity">
    <text evidence="11">Belongs to the metallo-beta-lactamase superfamily. RNA-metabolizing metallo-beta-lactamase-like family. Bacterial RNase J subfamily.</text>
</comment>
<dbReference type="GO" id="GO:0004534">
    <property type="term" value="F:5'-3' RNA exonuclease activity"/>
    <property type="evidence" value="ECO:0007669"/>
    <property type="project" value="UniProtKB-UniRule"/>
</dbReference>
<dbReference type="CDD" id="cd07714">
    <property type="entry name" value="RNaseJ_MBL-fold"/>
    <property type="match status" value="1"/>
</dbReference>
<evidence type="ECO:0000256" key="4">
    <source>
        <dbReference type="ARBA" id="ARBA00022722"/>
    </source>
</evidence>
<dbReference type="EC" id="3.1.-.-" evidence="11"/>
<dbReference type="NCBIfam" id="TIGR00649">
    <property type="entry name" value="MG423"/>
    <property type="match status" value="1"/>
</dbReference>
<keyword evidence="4 11" id="KW-0540">Nuclease</keyword>
<dbReference type="SUPFAM" id="SSF56281">
    <property type="entry name" value="Metallo-hydrolase/oxidoreductase"/>
    <property type="match status" value="1"/>
</dbReference>
<evidence type="ECO:0000256" key="2">
    <source>
        <dbReference type="ARBA" id="ARBA00004496"/>
    </source>
</evidence>
<evidence type="ECO:0000256" key="12">
    <source>
        <dbReference type="SAM" id="MobiDB-lite"/>
    </source>
</evidence>
<evidence type="ECO:0000256" key="3">
    <source>
        <dbReference type="ARBA" id="ARBA00022490"/>
    </source>
</evidence>
<dbReference type="SMART" id="SM00849">
    <property type="entry name" value="Lactamase_B"/>
    <property type="match status" value="1"/>
</dbReference>
<name>A0A928Q3K3_9FIRM</name>
<dbReference type="InterPro" id="IPR030854">
    <property type="entry name" value="RNase_J_bac"/>
</dbReference>
<dbReference type="HAMAP" id="MF_01491">
    <property type="entry name" value="RNase_J_bact"/>
    <property type="match status" value="1"/>
</dbReference>
<dbReference type="Pfam" id="PF00753">
    <property type="entry name" value="Lactamase_B"/>
    <property type="match status" value="1"/>
</dbReference>
<accession>A0A928Q3K3</accession>
<evidence type="ECO:0000256" key="6">
    <source>
        <dbReference type="ARBA" id="ARBA00022759"/>
    </source>
</evidence>
<dbReference type="InterPro" id="IPR055132">
    <property type="entry name" value="RNase_J_b_CASP"/>
</dbReference>
<evidence type="ECO:0000256" key="11">
    <source>
        <dbReference type="HAMAP-Rule" id="MF_01491"/>
    </source>
</evidence>
<keyword evidence="3 11" id="KW-0963">Cytoplasm</keyword>
<reference evidence="14" key="1">
    <citation type="submission" date="2019-04" db="EMBL/GenBank/DDBJ databases">
        <title>Evolution of Biomass-Degrading Anaerobic Consortia Revealed by Metagenomics.</title>
        <authorList>
            <person name="Peng X."/>
        </authorList>
    </citation>
    <scope>NUCLEOTIDE SEQUENCE</scope>
    <source>
        <strain evidence="14">SIG551</strain>
    </source>
</reference>